<dbReference type="AlphaFoldDB" id="A0A8I1XJ66"/>
<dbReference type="Proteomes" id="UP000668572">
    <property type="component" value="Unassembled WGS sequence"/>
</dbReference>
<reference evidence="1" key="1">
    <citation type="submission" date="2021-03" db="EMBL/GenBank/DDBJ databases">
        <title>Molecular characterization of Xanthomonas species pathogenic on Araceae and the development of a triplex TaqMan assay for detection of X. phaseoli pv. dieffenbachiae.</title>
        <authorList>
            <person name="Van Der Wolf J."/>
            <person name="Krijger M."/>
            <person name="Mendes O."/>
            <person name="Brankovics B."/>
            <person name="Bonants P."/>
            <person name="Meekes E."/>
        </authorList>
    </citation>
    <scope>NUCLEOTIDE SEQUENCE</scope>
    <source>
        <strain evidence="1">NBC1264</strain>
    </source>
</reference>
<dbReference type="RefSeq" id="WP_127446470.1">
    <property type="nucleotide sequence ID" value="NZ_CP083575.1"/>
</dbReference>
<sequence length="59" mass="6508">MYAKQAAKAACFSAAWCDQEQLTNRSGLERLVCTALRSRSSDVIGADVSAQLWNFKARI</sequence>
<accession>A0A8I1XJ66</accession>
<name>A0A8I1XJ66_XANMN</name>
<comment type="caution">
    <text evidence="1">The sequence shown here is derived from an EMBL/GenBank/DDBJ whole genome shotgun (WGS) entry which is preliminary data.</text>
</comment>
<evidence type="ECO:0000313" key="1">
    <source>
        <dbReference type="EMBL" id="MBO9759033.1"/>
    </source>
</evidence>
<proteinExistence type="predicted"/>
<organism evidence="1 2">
    <name type="scientific">Xanthomonas manihotis</name>
    <dbReference type="NCBI Taxonomy" id="43353"/>
    <lineage>
        <taxon>Bacteria</taxon>
        <taxon>Pseudomonadati</taxon>
        <taxon>Pseudomonadota</taxon>
        <taxon>Gammaproteobacteria</taxon>
        <taxon>Lysobacterales</taxon>
        <taxon>Lysobacteraceae</taxon>
        <taxon>Xanthomonas</taxon>
    </lineage>
</organism>
<protein>
    <submittedName>
        <fullName evidence="1">Uncharacterized protein</fullName>
    </submittedName>
</protein>
<gene>
    <name evidence="1" type="ORF">J7405_05640</name>
</gene>
<dbReference type="EMBL" id="JAGHXW010000020">
    <property type="protein sequence ID" value="MBO9759033.1"/>
    <property type="molecule type" value="Genomic_DNA"/>
</dbReference>
<evidence type="ECO:0000313" key="2">
    <source>
        <dbReference type="Proteomes" id="UP000668572"/>
    </source>
</evidence>